<accession>A0ABD0NQR1</accession>
<proteinExistence type="predicted"/>
<dbReference type="AlphaFoldDB" id="A0ABD0NQR1"/>
<feature type="non-terminal residue" evidence="1">
    <location>
        <position position="1"/>
    </location>
</feature>
<comment type="caution">
    <text evidence="1">The sequence shown here is derived from an EMBL/GenBank/DDBJ whole genome shotgun (WGS) entry which is preliminary data.</text>
</comment>
<dbReference type="Proteomes" id="UP001529510">
    <property type="component" value="Unassembled WGS sequence"/>
</dbReference>
<protein>
    <submittedName>
        <fullName evidence="1">Uncharacterized protein</fullName>
    </submittedName>
</protein>
<name>A0ABD0NQR1_CIRMR</name>
<feature type="non-terminal residue" evidence="1">
    <location>
        <position position="54"/>
    </location>
</feature>
<reference evidence="1 2" key="1">
    <citation type="submission" date="2024-05" db="EMBL/GenBank/DDBJ databases">
        <title>Genome sequencing and assembly of Indian major carp, Cirrhinus mrigala (Hamilton, 1822).</title>
        <authorList>
            <person name="Mohindra V."/>
            <person name="Chowdhury L.M."/>
            <person name="Lal K."/>
            <person name="Jena J.K."/>
        </authorList>
    </citation>
    <scope>NUCLEOTIDE SEQUENCE [LARGE SCALE GENOMIC DNA]</scope>
    <source>
        <strain evidence="1">CM1030</strain>
        <tissue evidence="1">Blood</tissue>
    </source>
</reference>
<sequence length="54" mass="6589">RVVFHMPDWLHHFLSGARILLKRTLEAYVGHYFQFKLEQIMQEHRLVSLITLLR</sequence>
<gene>
    <name evidence="1" type="ORF">M9458_039505</name>
</gene>
<organism evidence="1 2">
    <name type="scientific">Cirrhinus mrigala</name>
    <name type="common">Mrigala</name>
    <dbReference type="NCBI Taxonomy" id="683832"/>
    <lineage>
        <taxon>Eukaryota</taxon>
        <taxon>Metazoa</taxon>
        <taxon>Chordata</taxon>
        <taxon>Craniata</taxon>
        <taxon>Vertebrata</taxon>
        <taxon>Euteleostomi</taxon>
        <taxon>Actinopterygii</taxon>
        <taxon>Neopterygii</taxon>
        <taxon>Teleostei</taxon>
        <taxon>Ostariophysi</taxon>
        <taxon>Cypriniformes</taxon>
        <taxon>Cyprinidae</taxon>
        <taxon>Labeoninae</taxon>
        <taxon>Labeonini</taxon>
        <taxon>Cirrhinus</taxon>
    </lineage>
</organism>
<keyword evidence="2" id="KW-1185">Reference proteome</keyword>
<evidence type="ECO:0000313" key="1">
    <source>
        <dbReference type="EMBL" id="KAL0163752.1"/>
    </source>
</evidence>
<evidence type="ECO:0000313" key="2">
    <source>
        <dbReference type="Proteomes" id="UP001529510"/>
    </source>
</evidence>
<dbReference type="EMBL" id="JAMKFB020000020">
    <property type="protein sequence ID" value="KAL0163752.1"/>
    <property type="molecule type" value="Genomic_DNA"/>
</dbReference>